<gene>
    <name evidence="1" type="ORF">GCM10009675_31070</name>
</gene>
<name>A0ABN1VIU7_9PSEU</name>
<protein>
    <submittedName>
        <fullName evidence="1">Uncharacterized protein</fullName>
    </submittedName>
</protein>
<accession>A0ABN1VIU7</accession>
<dbReference type="Proteomes" id="UP001500467">
    <property type="component" value="Unassembled WGS sequence"/>
</dbReference>
<proteinExistence type="predicted"/>
<evidence type="ECO:0000313" key="1">
    <source>
        <dbReference type="EMBL" id="GAA1208872.1"/>
    </source>
</evidence>
<comment type="caution">
    <text evidence="1">The sequence shown here is derived from an EMBL/GenBank/DDBJ whole genome shotgun (WGS) entry which is preliminary data.</text>
</comment>
<organism evidence="1 2">
    <name type="scientific">Prauserella alba</name>
    <dbReference type="NCBI Taxonomy" id="176898"/>
    <lineage>
        <taxon>Bacteria</taxon>
        <taxon>Bacillati</taxon>
        <taxon>Actinomycetota</taxon>
        <taxon>Actinomycetes</taxon>
        <taxon>Pseudonocardiales</taxon>
        <taxon>Pseudonocardiaceae</taxon>
        <taxon>Prauserella</taxon>
    </lineage>
</organism>
<dbReference type="EMBL" id="BAAALM010000010">
    <property type="protein sequence ID" value="GAA1208872.1"/>
    <property type="molecule type" value="Genomic_DNA"/>
</dbReference>
<keyword evidence="2" id="KW-1185">Reference proteome</keyword>
<sequence length="80" mass="9183">MARMTPIGLKNRAIARYEAETGRKWRDLGERKRKAWLARTEPLIRAELGIAQDAEWRDGAWHAPNQLDLLNLADTTEEVA</sequence>
<reference evidence="1 2" key="1">
    <citation type="journal article" date="2019" name="Int. J. Syst. Evol. Microbiol.">
        <title>The Global Catalogue of Microorganisms (GCM) 10K type strain sequencing project: providing services to taxonomists for standard genome sequencing and annotation.</title>
        <authorList>
            <consortium name="The Broad Institute Genomics Platform"/>
            <consortium name="The Broad Institute Genome Sequencing Center for Infectious Disease"/>
            <person name="Wu L."/>
            <person name="Ma J."/>
        </authorList>
    </citation>
    <scope>NUCLEOTIDE SEQUENCE [LARGE SCALE GENOMIC DNA]</scope>
    <source>
        <strain evidence="1 2">JCM 13022</strain>
    </source>
</reference>
<evidence type="ECO:0000313" key="2">
    <source>
        <dbReference type="Proteomes" id="UP001500467"/>
    </source>
</evidence>